<gene>
    <name evidence="2" type="ORF">HMPREF1092_00910</name>
</gene>
<feature type="domain" description="NTP pyrophosphohydrolase MazG-like" evidence="1">
    <location>
        <begin position="24"/>
        <end position="90"/>
    </location>
</feature>
<dbReference type="CDD" id="cd11539">
    <property type="entry name" value="NTP-PPase_u2"/>
    <property type="match status" value="1"/>
</dbReference>
<evidence type="ECO:0000313" key="2">
    <source>
        <dbReference type="EMBL" id="ENZ01676.1"/>
    </source>
</evidence>
<dbReference type="HOGENOM" id="CLU_2315324_0_0_9"/>
<dbReference type="RefSeq" id="WP_002597412.1">
    <property type="nucleotide sequence ID" value="NZ_KB850956.1"/>
</dbReference>
<dbReference type="Pfam" id="PF03819">
    <property type="entry name" value="MazG"/>
    <property type="match status" value="1"/>
</dbReference>
<dbReference type="PATRIC" id="fig|999411.4.peg.883"/>
<dbReference type="SUPFAM" id="SSF101386">
    <property type="entry name" value="all-alpha NTP pyrophosphatases"/>
    <property type="match status" value="1"/>
</dbReference>
<evidence type="ECO:0000259" key="1">
    <source>
        <dbReference type="Pfam" id="PF03819"/>
    </source>
</evidence>
<reference evidence="2 3" key="1">
    <citation type="submission" date="2013-01" db="EMBL/GenBank/DDBJ databases">
        <title>The Genome Sequence of Clostridium colicanis 209318.</title>
        <authorList>
            <consortium name="The Broad Institute Genome Sequencing Platform"/>
            <person name="Earl A."/>
            <person name="Ward D."/>
            <person name="Feldgarden M."/>
            <person name="Gevers D."/>
            <person name="Courvalin P."/>
            <person name="Lambert T."/>
            <person name="Walker B."/>
            <person name="Young S.K."/>
            <person name="Zeng Q."/>
            <person name="Gargeya S."/>
            <person name="Fitzgerald M."/>
            <person name="Haas B."/>
            <person name="Abouelleil A."/>
            <person name="Alvarado L."/>
            <person name="Arachchi H.M."/>
            <person name="Berlin A.M."/>
            <person name="Chapman S.B."/>
            <person name="Dewar J."/>
            <person name="Goldberg J."/>
            <person name="Griggs A."/>
            <person name="Gujja S."/>
            <person name="Hansen M."/>
            <person name="Howarth C."/>
            <person name="Imamovic A."/>
            <person name="Larimer J."/>
            <person name="McCowan C."/>
            <person name="Murphy C."/>
            <person name="Neiman D."/>
            <person name="Pearson M."/>
            <person name="Priest M."/>
            <person name="Roberts A."/>
            <person name="Saif S."/>
            <person name="Shea T."/>
            <person name="Sisk P."/>
            <person name="Sykes S."/>
            <person name="Wortman J."/>
            <person name="Nusbaum C."/>
            <person name="Birren B."/>
        </authorList>
    </citation>
    <scope>NUCLEOTIDE SEQUENCE [LARGE SCALE GENOMIC DNA]</scope>
    <source>
        <strain evidence="2 3">209318</strain>
    </source>
</reference>
<dbReference type="InterPro" id="IPR004518">
    <property type="entry name" value="MazG-like_dom"/>
</dbReference>
<accession>N9WF59</accession>
<dbReference type="Proteomes" id="UP000013097">
    <property type="component" value="Unassembled WGS sequence"/>
</dbReference>
<protein>
    <recommendedName>
        <fullName evidence="1">NTP pyrophosphohydrolase MazG-like domain-containing protein</fullName>
    </recommendedName>
</protein>
<evidence type="ECO:0000313" key="3">
    <source>
        <dbReference type="Proteomes" id="UP000013097"/>
    </source>
</evidence>
<dbReference type="Gene3D" id="1.10.287.1080">
    <property type="entry name" value="MazG-like"/>
    <property type="match status" value="1"/>
</dbReference>
<sequence length="99" mass="11668">MTNEQMIKIIQKAVDKYGEKQLDIAQEELAELIQAISKYKRASTPDEIAKARNNVIEELADVCIMVKQICFLLDFNRDDLITNMMKYKLRRLDQRMENE</sequence>
<dbReference type="AlphaFoldDB" id="N9WF59"/>
<name>N9WF59_9CLOT</name>
<proteinExistence type="predicted"/>
<organism evidence="2 3">
    <name type="scientific">Clostridium thermobutyricum</name>
    <dbReference type="NCBI Taxonomy" id="29372"/>
    <lineage>
        <taxon>Bacteria</taxon>
        <taxon>Bacillati</taxon>
        <taxon>Bacillota</taxon>
        <taxon>Clostridia</taxon>
        <taxon>Eubacteriales</taxon>
        <taxon>Clostridiaceae</taxon>
        <taxon>Clostridium</taxon>
    </lineage>
</organism>
<dbReference type="EMBL" id="AGYT01000008">
    <property type="protein sequence ID" value="ENZ01676.1"/>
    <property type="molecule type" value="Genomic_DNA"/>
</dbReference>
<comment type="caution">
    <text evidence="2">The sequence shown here is derived from an EMBL/GenBank/DDBJ whole genome shotgun (WGS) entry which is preliminary data.</text>
</comment>
<keyword evidence="3" id="KW-1185">Reference proteome</keyword>